<organism evidence="1 4">
    <name type="scientific">Adineta steineri</name>
    <dbReference type="NCBI Taxonomy" id="433720"/>
    <lineage>
        <taxon>Eukaryota</taxon>
        <taxon>Metazoa</taxon>
        <taxon>Spiralia</taxon>
        <taxon>Gnathifera</taxon>
        <taxon>Rotifera</taxon>
        <taxon>Eurotatoria</taxon>
        <taxon>Bdelloidea</taxon>
        <taxon>Adinetida</taxon>
        <taxon>Adinetidae</taxon>
        <taxon>Adineta</taxon>
    </lineage>
</organism>
<sequence length="587" mass="69667">MNQIIRDLRFNRFYYQPAICPQDKIGTDVQTTLIENLSNEIFYMIFDYLDGCHVYHAFLNLNERFQQLVKSSCCLLKIRFRLALSKKKHTNKWKQYIVLNKQQIFSIHMWPPSRTDQLCAEFTINSTFSRLESLVLGGMPSDQIISLLIELPCLPRLFSLTIRDIKDRLKDLTNIYQMVFTLPLLKYFKYTTNDVDTSTSLSPATHKQFSTIEHMVMSHCCTFEQLSNIVSYTPQLRRLYFSHAYEIDLSYETTLPVTLLNLTYLRIRIRHLLFNAFEAFIRGMDSKLKVLYVCVGYEDSSYLDSDRWEELIIKYLPHLEKFSLVIHEYQGRVLNPSPYIEEPIQFNSSFWIERQTTVNTENDEGLIKYSIQPLKKRWYEDTQDKIINSFVKHSQSNQFILDLYTIPGRDNYEELIETINYILFVSLFYHLEIPYDTIFTGLLIQILDVLPQLISLKLLSLSFNKPRKLSLQEIDILSSRKNTSQIKYVYLKKMITIEDIDFLMKLCPSMVYLRIDYAYKNNAESFVRNILKKIDCKLNEHLHVLCFHIPRADNEMIKKFENMIDSEKLLINYTIQRAGENIYLQWK</sequence>
<dbReference type="EMBL" id="CAJNOM010001001">
    <property type="protein sequence ID" value="CAF1585141.1"/>
    <property type="molecule type" value="Genomic_DNA"/>
</dbReference>
<dbReference type="InterPro" id="IPR032675">
    <property type="entry name" value="LRR_dom_sf"/>
</dbReference>
<evidence type="ECO:0008006" key="5">
    <source>
        <dbReference type="Google" id="ProtNLM"/>
    </source>
</evidence>
<dbReference type="Proteomes" id="UP000663877">
    <property type="component" value="Unassembled WGS sequence"/>
</dbReference>
<dbReference type="AlphaFoldDB" id="A0A815F0U9"/>
<reference evidence="1" key="1">
    <citation type="submission" date="2021-02" db="EMBL/GenBank/DDBJ databases">
        <authorList>
            <person name="Nowell W R."/>
        </authorList>
    </citation>
    <scope>NUCLEOTIDE SEQUENCE</scope>
</reference>
<evidence type="ECO:0000313" key="1">
    <source>
        <dbReference type="EMBL" id="CAF1322817.1"/>
    </source>
</evidence>
<accession>A0A815F0U9</accession>
<comment type="caution">
    <text evidence="1">The sequence shown here is derived from an EMBL/GenBank/DDBJ whole genome shotgun (WGS) entry which is preliminary data.</text>
</comment>
<dbReference type="OrthoDB" id="10012197at2759"/>
<keyword evidence="3" id="KW-1185">Reference proteome</keyword>
<dbReference type="Gene3D" id="3.80.10.10">
    <property type="entry name" value="Ribonuclease Inhibitor"/>
    <property type="match status" value="1"/>
</dbReference>
<protein>
    <recommendedName>
        <fullName evidence="5">F-box domain-containing protein</fullName>
    </recommendedName>
</protein>
<dbReference type="EMBL" id="CAJNOI010000644">
    <property type="protein sequence ID" value="CAF1322817.1"/>
    <property type="molecule type" value="Genomic_DNA"/>
</dbReference>
<evidence type="ECO:0000313" key="4">
    <source>
        <dbReference type="Proteomes" id="UP000663877"/>
    </source>
</evidence>
<dbReference type="SUPFAM" id="SSF52047">
    <property type="entry name" value="RNI-like"/>
    <property type="match status" value="1"/>
</dbReference>
<evidence type="ECO:0000313" key="2">
    <source>
        <dbReference type="EMBL" id="CAF1585141.1"/>
    </source>
</evidence>
<name>A0A815F0U9_9BILA</name>
<dbReference type="Proteomes" id="UP000663832">
    <property type="component" value="Unassembled WGS sequence"/>
</dbReference>
<proteinExistence type="predicted"/>
<evidence type="ECO:0000313" key="3">
    <source>
        <dbReference type="Proteomes" id="UP000663832"/>
    </source>
</evidence>
<gene>
    <name evidence="1" type="ORF">BJG266_LOCUS33442</name>
    <name evidence="2" type="ORF">QVE165_LOCUS50539</name>
</gene>